<protein>
    <submittedName>
        <fullName evidence="3">Aldo-keto reductase</fullName>
    </submittedName>
</protein>
<name>A0A6C7EKR2_ILUCY</name>
<dbReference type="InterPro" id="IPR050523">
    <property type="entry name" value="AKR_Detox_Biosynth"/>
</dbReference>
<dbReference type="Gene3D" id="3.20.20.100">
    <property type="entry name" value="NADP-dependent oxidoreductase domain"/>
    <property type="match status" value="1"/>
</dbReference>
<evidence type="ECO:0000313" key="3">
    <source>
        <dbReference type="EMBL" id="BAN04526.1"/>
    </source>
</evidence>
<dbReference type="InterPro" id="IPR036812">
    <property type="entry name" value="NAD(P)_OxRdtase_dom_sf"/>
</dbReference>
<dbReference type="EMBL" id="AP012057">
    <property type="protein sequence ID" value="BAN04526.1"/>
    <property type="molecule type" value="Genomic_DNA"/>
</dbReference>
<dbReference type="Pfam" id="PF00248">
    <property type="entry name" value="Aldo_ket_red"/>
    <property type="match status" value="1"/>
</dbReference>
<dbReference type="RefSeq" id="WP_015443773.1">
    <property type="nucleotide sequence ID" value="NC_020520.1"/>
</dbReference>
<keyword evidence="4" id="KW-1185">Reference proteome</keyword>
<dbReference type="GO" id="GO:0005829">
    <property type="term" value="C:cytosol"/>
    <property type="evidence" value="ECO:0007669"/>
    <property type="project" value="UniProtKB-ARBA"/>
</dbReference>
<dbReference type="SUPFAM" id="SSF51430">
    <property type="entry name" value="NAD(P)-linked oxidoreductase"/>
    <property type="match status" value="1"/>
</dbReference>
<evidence type="ECO:0000259" key="2">
    <source>
        <dbReference type="Pfam" id="PF00248"/>
    </source>
</evidence>
<dbReference type="InterPro" id="IPR023210">
    <property type="entry name" value="NADP_OxRdtase_dom"/>
</dbReference>
<dbReference type="Proteomes" id="UP000011863">
    <property type="component" value="Chromosome"/>
</dbReference>
<evidence type="ECO:0000256" key="1">
    <source>
        <dbReference type="ARBA" id="ARBA00023002"/>
    </source>
</evidence>
<accession>A0A6C7EKR2</accession>
<dbReference type="OrthoDB" id="9768793at2"/>
<dbReference type="KEGG" id="aym:YM304_42120"/>
<dbReference type="PANTHER" id="PTHR43364">
    <property type="entry name" value="NADH-SPECIFIC METHYLGLYOXAL REDUCTASE-RELATED"/>
    <property type="match status" value="1"/>
</dbReference>
<organism evidence="3 4">
    <name type="scientific">Ilumatobacter coccineus (strain NBRC 103263 / KCTC 29153 / YM16-304)</name>
    <dbReference type="NCBI Taxonomy" id="1313172"/>
    <lineage>
        <taxon>Bacteria</taxon>
        <taxon>Bacillati</taxon>
        <taxon>Actinomycetota</taxon>
        <taxon>Acidimicrobiia</taxon>
        <taxon>Acidimicrobiales</taxon>
        <taxon>Ilumatobacteraceae</taxon>
        <taxon>Ilumatobacter</taxon>
    </lineage>
</organism>
<dbReference type="PRINTS" id="PR00069">
    <property type="entry name" value="ALDKETRDTASE"/>
</dbReference>
<keyword evidence="1" id="KW-0560">Oxidoreductase</keyword>
<sequence length="338" mass="36423">MEHRPLGRTGMHVSRFGLGTMVLGAWGNTDMAACHRIINQAIDGGVNLVDTADVYGAGENETIVGAAIAGRRDDVVLCTKFHHPVGDHDDPNRRGNSRRWIMTAIDDSLRRLGVDHIDLYQVHRPDPDTAIDETVDALTDLVRAGKIRAWGTSTFPADEIVEAQWAASRRGAVGPHTEQPPYSILCRGIEREVLPAVRRHGMGTLVWSPLSGGWLTGKYRRDQAAPAGSRADTNPDHFDGSNEAKFTAVEALQQIADDAGLPLTHMALAFVVQHPGVTCALIGPRTEEQLADLLGAADVVLDDDVLDAIDTVVAPGTTINPADVGWVSPGLAAEQRRR</sequence>
<dbReference type="AlphaFoldDB" id="A0A6C7EKR2"/>
<dbReference type="FunFam" id="3.20.20.100:FF:000004">
    <property type="entry name" value="Oxidoreductase, aldo/keto reductase"/>
    <property type="match status" value="1"/>
</dbReference>
<feature type="domain" description="NADP-dependent oxidoreductase" evidence="2">
    <location>
        <begin position="17"/>
        <end position="312"/>
    </location>
</feature>
<dbReference type="PANTHER" id="PTHR43364:SF4">
    <property type="entry name" value="NAD(P)-LINKED OXIDOREDUCTASE SUPERFAMILY PROTEIN"/>
    <property type="match status" value="1"/>
</dbReference>
<gene>
    <name evidence="3" type="ORF">YM304_42120</name>
</gene>
<evidence type="ECO:0000313" key="4">
    <source>
        <dbReference type="Proteomes" id="UP000011863"/>
    </source>
</evidence>
<dbReference type="GO" id="GO:0016491">
    <property type="term" value="F:oxidoreductase activity"/>
    <property type="evidence" value="ECO:0007669"/>
    <property type="project" value="UniProtKB-KW"/>
</dbReference>
<dbReference type="InterPro" id="IPR020471">
    <property type="entry name" value="AKR"/>
</dbReference>
<reference evidence="3 4" key="1">
    <citation type="journal article" date="2013" name="Int. J. Syst. Evol. Microbiol.">
        <title>Ilumatobacter nonamiense sp. nov. and Ilumatobacter coccineum sp. nov., isolated from seashore sand.</title>
        <authorList>
            <person name="Matsumoto A."/>
            <person name="Kasai H."/>
            <person name="Matsuo Y."/>
            <person name="Shizuri Y."/>
            <person name="Ichikawa N."/>
            <person name="Fujita N."/>
            <person name="Omura S."/>
            <person name="Takahashi Y."/>
        </authorList>
    </citation>
    <scope>NUCLEOTIDE SEQUENCE [LARGE SCALE GENOMIC DNA]</scope>
    <source>
        <strain evidence="4">NBRC 103263 / KCTC 29153 / YM16-304</strain>
    </source>
</reference>
<proteinExistence type="predicted"/>